<gene>
    <name evidence="3" type="ORF">TEA_013095</name>
</gene>
<dbReference type="STRING" id="542762.A0A4S4D4R5"/>
<feature type="domain" description="RRM" evidence="2">
    <location>
        <begin position="272"/>
        <end position="305"/>
    </location>
</feature>
<keyword evidence="4" id="KW-1185">Reference proteome</keyword>
<dbReference type="SUPFAM" id="SSF54928">
    <property type="entry name" value="RNA-binding domain, RBD"/>
    <property type="match status" value="2"/>
</dbReference>
<dbReference type="InterPro" id="IPR000504">
    <property type="entry name" value="RRM_dom"/>
</dbReference>
<comment type="caution">
    <text evidence="3">The sequence shown here is derived from an EMBL/GenBank/DDBJ whole genome shotgun (WGS) entry which is preliminary data.</text>
</comment>
<dbReference type="InterPro" id="IPR035979">
    <property type="entry name" value="RBD_domain_sf"/>
</dbReference>
<accession>A0A4S4D4R5</accession>
<evidence type="ECO:0000259" key="2">
    <source>
        <dbReference type="Pfam" id="PF00076"/>
    </source>
</evidence>
<dbReference type="Pfam" id="PF00076">
    <property type="entry name" value="RRM_1"/>
    <property type="match status" value="1"/>
</dbReference>
<dbReference type="Proteomes" id="UP000306102">
    <property type="component" value="Unassembled WGS sequence"/>
</dbReference>
<dbReference type="InterPro" id="IPR012677">
    <property type="entry name" value="Nucleotide-bd_a/b_plait_sf"/>
</dbReference>
<evidence type="ECO:0000313" key="3">
    <source>
        <dbReference type="EMBL" id="THF97340.1"/>
    </source>
</evidence>
<feature type="region of interest" description="Disordered" evidence="1">
    <location>
        <begin position="41"/>
        <end position="68"/>
    </location>
</feature>
<dbReference type="EMBL" id="SDRB02012578">
    <property type="protein sequence ID" value="THF97340.1"/>
    <property type="molecule type" value="Genomic_DNA"/>
</dbReference>
<proteinExistence type="predicted"/>
<dbReference type="GO" id="GO:0016020">
    <property type="term" value="C:membrane"/>
    <property type="evidence" value="ECO:0007669"/>
    <property type="project" value="TreeGrafter"/>
</dbReference>
<evidence type="ECO:0000256" key="1">
    <source>
        <dbReference type="SAM" id="MobiDB-lite"/>
    </source>
</evidence>
<evidence type="ECO:0000313" key="4">
    <source>
        <dbReference type="Proteomes" id="UP000306102"/>
    </source>
</evidence>
<feature type="compositionally biased region" description="Basic and acidic residues" evidence="1">
    <location>
        <begin position="41"/>
        <end position="55"/>
    </location>
</feature>
<dbReference type="Gene3D" id="3.30.70.330">
    <property type="match status" value="3"/>
</dbReference>
<dbReference type="InterPro" id="IPR029058">
    <property type="entry name" value="AB_hydrolase_fold"/>
</dbReference>
<protein>
    <recommendedName>
        <fullName evidence="2">RRM domain-containing protein</fullName>
    </recommendedName>
</protein>
<organism evidence="3 4">
    <name type="scientific">Camellia sinensis var. sinensis</name>
    <name type="common">China tea</name>
    <dbReference type="NCBI Taxonomy" id="542762"/>
    <lineage>
        <taxon>Eukaryota</taxon>
        <taxon>Viridiplantae</taxon>
        <taxon>Streptophyta</taxon>
        <taxon>Embryophyta</taxon>
        <taxon>Tracheophyta</taxon>
        <taxon>Spermatophyta</taxon>
        <taxon>Magnoliopsida</taxon>
        <taxon>eudicotyledons</taxon>
        <taxon>Gunneridae</taxon>
        <taxon>Pentapetalae</taxon>
        <taxon>asterids</taxon>
        <taxon>Ericales</taxon>
        <taxon>Theaceae</taxon>
        <taxon>Camellia</taxon>
    </lineage>
</organism>
<dbReference type="SUPFAM" id="SSF53474">
    <property type="entry name" value="alpha/beta-Hydrolases"/>
    <property type="match status" value="1"/>
</dbReference>
<reference evidence="3 4" key="1">
    <citation type="journal article" date="2018" name="Proc. Natl. Acad. Sci. U.S.A.">
        <title>Draft genome sequence of Camellia sinensis var. sinensis provides insights into the evolution of the tea genome and tea quality.</title>
        <authorList>
            <person name="Wei C."/>
            <person name="Yang H."/>
            <person name="Wang S."/>
            <person name="Zhao J."/>
            <person name="Liu C."/>
            <person name="Gao L."/>
            <person name="Xia E."/>
            <person name="Lu Y."/>
            <person name="Tai Y."/>
            <person name="She G."/>
            <person name="Sun J."/>
            <person name="Cao H."/>
            <person name="Tong W."/>
            <person name="Gao Q."/>
            <person name="Li Y."/>
            <person name="Deng W."/>
            <person name="Jiang X."/>
            <person name="Wang W."/>
            <person name="Chen Q."/>
            <person name="Zhang S."/>
            <person name="Li H."/>
            <person name="Wu J."/>
            <person name="Wang P."/>
            <person name="Li P."/>
            <person name="Shi C."/>
            <person name="Zheng F."/>
            <person name="Jian J."/>
            <person name="Huang B."/>
            <person name="Shan D."/>
            <person name="Shi M."/>
            <person name="Fang C."/>
            <person name="Yue Y."/>
            <person name="Li F."/>
            <person name="Li D."/>
            <person name="Wei S."/>
            <person name="Han B."/>
            <person name="Jiang C."/>
            <person name="Yin Y."/>
            <person name="Xia T."/>
            <person name="Zhang Z."/>
            <person name="Bennetzen J.L."/>
            <person name="Zhao S."/>
            <person name="Wan X."/>
        </authorList>
    </citation>
    <scope>NUCLEOTIDE SEQUENCE [LARGE SCALE GENOMIC DNA]</scope>
    <source>
        <strain evidence="4">cv. Shuchazao</strain>
        <tissue evidence="3">Leaf</tissue>
    </source>
</reference>
<name>A0A4S4D4R5_CAMSN</name>
<dbReference type="PANTHER" id="PTHR22753:SF24">
    <property type="entry name" value="ESTERASE_LIPASE_THIOESTERASE FAMILY PROTEIN"/>
    <property type="match status" value="1"/>
</dbReference>
<dbReference type="GO" id="GO:0003723">
    <property type="term" value="F:RNA binding"/>
    <property type="evidence" value="ECO:0007669"/>
    <property type="project" value="InterPro"/>
</dbReference>
<dbReference type="AlphaFoldDB" id="A0A4S4D4R5"/>
<dbReference type="PANTHER" id="PTHR22753">
    <property type="entry name" value="TRANSMEMBRANE PROTEIN 68"/>
    <property type="match status" value="1"/>
</dbReference>
<sequence>MMSAAALGVLAALHGPPTTGVLKPKPKVSATDRRSILWTEQKTRDGSEKGRLEKKAHAHAHAQQPSKGLEEVKLGLSIQDYLERSKHMIRSDDGGPPRWFSPLEEDTTDLVKRVEGTVRSENNRSPNRPIDLVEESIGGCLALAVAAQNPDVDLMLILSNPATCFKKSPLQLLTTYLEIMPEQLHLSAPYMLCLVTGFLSFIVMISTVKGGRLTTCQFSLVQSFGKRSVDIGYYENVDRDVRNKLAMVKKLQVLLREWHGRHMFGIAYHIPVNVYVPKDRVTNLHQGYGFVEFRSEDDADYASQDKKSLDVGANLLWETLILMWMRNFSMILSLHLESLLQIPSVHAYIVFEIEQAAQASLAHNMAAVGGNHIRVDRACPPRKKLKGDNAPLYDNKRMVFVGNLPFDVNVNCSSFSSYSLSLALGILQNAGCLFASHVAK</sequence>